<evidence type="ECO:0000313" key="4">
    <source>
        <dbReference type="Proteomes" id="UP000218327"/>
    </source>
</evidence>
<organism evidence="3 4">
    <name type="scientific">SAR86 cluster bacterium</name>
    <dbReference type="NCBI Taxonomy" id="2030880"/>
    <lineage>
        <taxon>Bacteria</taxon>
        <taxon>Pseudomonadati</taxon>
        <taxon>Pseudomonadota</taxon>
        <taxon>Gammaproteobacteria</taxon>
        <taxon>SAR86 cluster</taxon>
    </lineage>
</organism>
<name>A0A2A5B9J1_9GAMM</name>
<dbReference type="Gene3D" id="3.40.50.300">
    <property type="entry name" value="P-loop containing nucleotide triphosphate hydrolases"/>
    <property type="match status" value="1"/>
</dbReference>
<feature type="domain" description="Hda lid" evidence="2">
    <location>
        <begin position="165"/>
        <end position="229"/>
    </location>
</feature>
<dbReference type="Pfam" id="PF22688">
    <property type="entry name" value="Hda_lid"/>
    <property type="match status" value="1"/>
</dbReference>
<reference evidence="4" key="1">
    <citation type="submission" date="2017-08" db="EMBL/GenBank/DDBJ databases">
        <title>A dynamic microbial community with high functional redundancy inhabits the cold, oxic subseafloor aquifer.</title>
        <authorList>
            <person name="Tully B.J."/>
            <person name="Wheat C.G."/>
            <person name="Glazer B.T."/>
            <person name="Huber J.A."/>
        </authorList>
    </citation>
    <scope>NUCLEOTIDE SEQUENCE [LARGE SCALE GENOMIC DNA]</scope>
</reference>
<dbReference type="PANTHER" id="PTHR30050:SF5">
    <property type="entry name" value="DNAA REGULATORY INACTIVATOR HDA"/>
    <property type="match status" value="1"/>
</dbReference>
<dbReference type="PANTHER" id="PTHR30050">
    <property type="entry name" value="CHROMOSOMAL REPLICATION INITIATOR PROTEIN DNAA"/>
    <property type="match status" value="1"/>
</dbReference>
<evidence type="ECO:0000259" key="2">
    <source>
        <dbReference type="Pfam" id="PF22688"/>
    </source>
</evidence>
<dbReference type="InterPro" id="IPR017788">
    <property type="entry name" value="Hda"/>
</dbReference>
<sequence length="231" mass="25657">MLPAHTGQLTLGIGLDDDARFENYFVSSHNQQAITHLQDASERFIYVWGNGSPGLTHILQAACHQLASRNESALYLPLKDKSQFSSQILTGISSLALVCLDDIDEISGDENWESALFTAFNEIKDSNARLIIVGKSAPQNLQIQLPDLKSRLQSGLILQIQKLSDEDKLLALQLRAKKRGIELTDSVAEFILIRAERSLSALIHILDELDESSLIQKRKLTIPLVKSTLGW</sequence>
<protein>
    <submittedName>
        <fullName evidence="3">DnaA regulatory inactivator Hda</fullName>
    </submittedName>
</protein>
<dbReference type="Proteomes" id="UP000218327">
    <property type="component" value="Unassembled WGS sequence"/>
</dbReference>
<dbReference type="Gene3D" id="1.10.8.60">
    <property type="match status" value="1"/>
</dbReference>
<dbReference type="SUPFAM" id="SSF52540">
    <property type="entry name" value="P-loop containing nucleoside triphosphate hydrolases"/>
    <property type="match status" value="1"/>
</dbReference>
<dbReference type="InterPro" id="IPR013317">
    <property type="entry name" value="DnaA_dom"/>
</dbReference>
<comment type="caution">
    <text evidence="3">The sequence shown here is derived from an EMBL/GenBank/DDBJ whole genome shotgun (WGS) entry which is preliminary data.</text>
</comment>
<evidence type="ECO:0000313" key="3">
    <source>
        <dbReference type="EMBL" id="PCJ27788.1"/>
    </source>
</evidence>
<dbReference type="AlphaFoldDB" id="A0A2A5B9J1"/>
<dbReference type="NCBIfam" id="TIGR03420">
    <property type="entry name" value="DnaA_homol_Hda"/>
    <property type="match status" value="1"/>
</dbReference>
<dbReference type="GO" id="GO:0006270">
    <property type="term" value="P:DNA replication initiation"/>
    <property type="evidence" value="ECO:0007669"/>
    <property type="project" value="TreeGrafter"/>
</dbReference>
<dbReference type="Pfam" id="PF00308">
    <property type="entry name" value="Bac_DnaA"/>
    <property type="match status" value="1"/>
</dbReference>
<accession>A0A2A5B9J1</accession>
<dbReference type="GO" id="GO:0032297">
    <property type="term" value="P:negative regulation of DNA-templated DNA replication initiation"/>
    <property type="evidence" value="ECO:0007669"/>
    <property type="project" value="InterPro"/>
</dbReference>
<evidence type="ECO:0000259" key="1">
    <source>
        <dbReference type="Pfam" id="PF00308"/>
    </source>
</evidence>
<gene>
    <name evidence="3" type="primary">hda</name>
    <name evidence="3" type="ORF">COA96_02760</name>
</gene>
<dbReference type="InterPro" id="IPR055199">
    <property type="entry name" value="Hda_lid"/>
</dbReference>
<proteinExistence type="predicted"/>
<feature type="domain" description="Chromosomal replication initiator protein DnaA ATPAse" evidence="1">
    <location>
        <begin position="16"/>
        <end position="158"/>
    </location>
</feature>
<dbReference type="EMBL" id="NVVJ01000005">
    <property type="protein sequence ID" value="PCJ27788.1"/>
    <property type="molecule type" value="Genomic_DNA"/>
</dbReference>
<dbReference type="InterPro" id="IPR027417">
    <property type="entry name" value="P-loop_NTPase"/>
</dbReference>